<feature type="binding site" evidence="10">
    <location>
        <position position="171"/>
    </location>
    <ligand>
        <name>Mg(2+)</name>
        <dbReference type="ChEBI" id="CHEBI:18420"/>
    </ligand>
</feature>
<dbReference type="SFLD" id="SFLDG01135">
    <property type="entry name" value="C1.5.6:_HAD__Beta-PGM__Phospha"/>
    <property type="match status" value="1"/>
</dbReference>
<evidence type="ECO:0000256" key="4">
    <source>
        <dbReference type="ARBA" id="ARBA00006171"/>
    </source>
</evidence>
<evidence type="ECO:0000256" key="8">
    <source>
        <dbReference type="ARBA" id="ARBA00022842"/>
    </source>
</evidence>
<comment type="function">
    <text evidence="10">Specifically catalyzes the dephosphorylation of 2-phosphoglycolate. Is involved in the dissimilation of the intracellular 2-phosphoglycolate formed during the DNA repair of 3'-phosphoglycolate ends, a major class of DNA lesions induced by oxidative stress.</text>
</comment>
<proteinExistence type="inferred from homology"/>
<dbReference type="InterPro" id="IPR036412">
    <property type="entry name" value="HAD-like_sf"/>
</dbReference>
<accession>A0A839STY2</accession>
<feature type="binding site" evidence="10">
    <location>
        <position position="11"/>
    </location>
    <ligand>
        <name>Mg(2+)</name>
        <dbReference type="ChEBI" id="CHEBI:18420"/>
    </ligand>
</feature>
<evidence type="ECO:0000256" key="1">
    <source>
        <dbReference type="ARBA" id="ARBA00000830"/>
    </source>
</evidence>
<feature type="binding site" evidence="10">
    <location>
        <position position="9"/>
    </location>
    <ligand>
        <name>Mg(2+)</name>
        <dbReference type="ChEBI" id="CHEBI:18420"/>
    </ligand>
</feature>
<dbReference type="Gene3D" id="3.40.50.1000">
    <property type="entry name" value="HAD superfamily/HAD-like"/>
    <property type="match status" value="1"/>
</dbReference>
<dbReference type="SFLD" id="SFLDS00003">
    <property type="entry name" value="Haloacid_Dehalogenase"/>
    <property type="match status" value="1"/>
</dbReference>
<comment type="similarity">
    <text evidence="4 10">Belongs to the HAD-like hydrolase superfamily. CbbY/CbbZ/Gph/YieH family.</text>
</comment>
<dbReference type="SFLD" id="SFLDG01129">
    <property type="entry name" value="C1.5:_HAD__Beta-PGM__Phosphata"/>
    <property type="match status" value="1"/>
</dbReference>
<dbReference type="NCBIfam" id="TIGR01509">
    <property type="entry name" value="HAD-SF-IA-v3"/>
    <property type="match status" value="1"/>
</dbReference>
<evidence type="ECO:0000313" key="11">
    <source>
        <dbReference type="EMBL" id="MBB3065204.1"/>
    </source>
</evidence>
<dbReference type="GO" id="GO:0005829">
    <property type="term" value="C:cytosol"/>
    <property type="evidence" value="ECO:0007669"/>
    <property type="project" value="TreeGrafter"/>
</dbReference>
<dbReference type="InterPro" id="IPR023198">
    <property type="entry name" value="PGP-like_dom2"/>
</dbReference>
<name>A0A839STY2_9PROT</name>
<evidence type="ECO:0000256" key="3">
    <source>
        <dbReference type="ARBA" id="ARBA00004818"/>
    </source>
</evidence>
<dbReference type="GO" id="GO:0046295">
    <property type="term" value="P:glycolate biosynthetic process"/>
    <property type="evidence" value="ECO:0007669"/>
    <property type="project" value="UniProtKB-UniRule"/>
</dbReference>
<dbReference type="PRINTS" id="PR00413">
    <property type="entry name" value="HADHALOGNASE"/>
</dbReference>
<dbReference type="RefSeq" id="WP_221205774.1">
    <property type="nucleotide sequence ID" value="NZ_JACHXA010000003.1"/>
</dbReference>
<dbReference type="EMBL" id="JACHXA010000003">
    <property type="protein sequence ID" value="MBB3065204.1"/>
    <property type="molecule type" value="Genomic_DNA"/>
</dbReference>
<sequence>MKRNCLLFDLDGTLVHSAPDLAASLNRRLEALGRTTLDLEAVTAMVGNGFQKLLERALLATGGPLPQAEFEAVNAAGLADYFENATTLTRPYPGVAATLKALKDQGCRMAVCTNKPVAPSWRILEDLGLAGFFEALAGGDSYTVRKPDPGHIKALLEEMGVAPRGAVMIGDSSNDLLAARGAGLPTVLLTYGYCPEGAANLRPDALAESFTELPEILRRLP</sequence>
<dbReference type="InterPro" id="IPR023214">
    <property type="entry name" value="HAD_sf"/>
</dbReference>
<organism evidence="11 12">
    <name type="scientific">Limibacillus halophilus</name>
    <dbReference type="NCBI Taxonomy" id="1579333"/>
    <lineage>
        <taxon>Bacteria</taxon>
        <taxon>Pseudomonadati</taxon>
        <taxon>Pseudomonadota</taxon>
        <taxon>Alphaproteobacteria</taxon>
        <taxon>Rhodospirillales</taxon>
        <taxon>Rhodovibrionaceae</taxon>
        <taxon>Limibacillus</taxon>
    </lineage>
</organism>
<comment type="cofactor">
    <cofactor evidence="2 10">
        <name>Mg(2+)</name>
        <dbReference type="ChEBI" id="CHEBI:18420"/>
    </cofactor>
</comment>
<dbReference type="Proteomes" id="UP000581135">
    <property type="component" value="Unassembled WGS sequence"/>
</dbReference>
<dbReference type="InterPro" id="IPR006439">
    <property type="entry name" value="HAD-SF_hydro_IA"/>
</dbReference>
<evidence type="ECO:0000256" key="2">
    <source>
        <dbReference type="ARBA" id="ARBA00001946"/>
    </source>
</evidence>
<evidence type="ECO:0000313" key="12">
    <source>
        <dbReference type="Proteomes" id="UP000581135"/>
    </source>
</evidence>
<dbReference type="PANTHER" id="PTHR43434:SF1">
    <property type="entry name" value="PHOSPHOGLYCOLATE PHOSPHATASE"/>
    <property type="match status" value="1"/>
</dbReference>
<dbReference type="InterPro" id="IPR037512">
    <property type="entry name" value="PGPase_prok"/>
</dbReference>
<dbReference type="GO" id="GO:0008967">
    <property type="term" value="F:phosphoglycolate phosphatase activity"/>
    <property type="evidence" value="ECO:0007669"/>
    <property type="project" value="UniProtKB-UniRule"/>
</dbReference>
<dbReference type="AlphaFoldDB" id="A0A839STY2"/>
<dbReference type="HAMAP" id="MF_00495">
    <property type="entry name" value="GPH_hydrolase_bact"/>
    <property type="match status" value="1"/>
</dbReference>
<dbReference type="SUPFAM" id="SSF56784">
    <property type="entry name" value="HAD-like"/>
    <property type="match status" value="1"/>
</dbReference>
<evidence type="ECO:0000256" key="10">
    <source>
        <dbReference type="HAMAP-Rule" id="MF_00495"/>
    </source>
</evidence>
<dbReference type="GO" id="GO:0046872">
    <property type="term" value="F:metal ion binding"/>
    <property type="evidence" value="ECO:0007669"/>
    <property type="project" value="UniProtKB-KW"/>
</dbReference>
<dbReference type="Pfam" id="PF00702">
    <property type="entry name" value="Hydrolase"/>
    <property type="match status" value="1"/>
</dbReference>
<keyword evidence="8 10" id="KW-0460">Magnesium</keyword>
<dbReference type="InterPro" id="IPR050155">
    <property type="entry name" value="HAD-like_hydrolase_sf"/>
</dbReference>
<dbReference type="GO" id="GO:0006281">
    <property type="term" value="P:DNA repair"/>
    <property type="evidence" value="ECO:0007669"/>
    <property type="project" value="TreeGrafter"/>
</dbReference>
<evidence type="ECO:0000256" key="5">
    <source>
        <dbReference type="ARBA" id="ARBA00013078"/>
    </source>
</evidence>
<evidence type="ECO:0000256" key="9">
    <source>
        <dbReference type="ARBA" id="ARBA00023277"/>
    </source>
</evidence>
<comment type="catalytic activity">
    <reaction evidence="1 10">
        <text>2-phosphoglycolate + H2O = glycolate + phosphate</text>
        <dbReference type="Rhea" id="RHEA:14369"/>
        <dbReference type="ChEBI" id="CHEBI:15377"/>
        <dbReference type="ChEBI" id="CHEBI:29805"/>
        <dbReference type="ChEBI" id="CHEBI:43474"/>
        <dbReference type="ChEBI" id="CHEBI:58033"/>
        <dbReference type="EC" id="3.1.3.18"/>
    </reaction>
</comment>
<gene>
    <name evidence="11" type="ORF">FHR98_001483</name>
</gene>
<dbReference type="NCBIfam" id="TIGR01449">
    <property type="entry name" value="PGP_bact"/>
    <property type="match status" value="1"/>
</dbReference>
<protein>
    <recommendedName>
        <fullName evidence="5 10">Phosphoglycolate phosphatase</fullName>
        <shortName evidence="10">PGP</shortName>
        <shortName evidence="10">PGPase</shortName>
        <ecNumber evidence="5 10">3.1.3.18</ecNumber>
    </recommendedName>
</protein>
<evidence type="ECO:0000256" key="7">
    <source>
        <dbReference type="ARBA" id="ARBA00022801"/>
    </source>
</evidence>
<dbReference type="Gene3D" id="1.10.150.240">
    <property type="entry name" value="Putative phosphatase, domain 2"/>
    <property type="match status" value="1"/>
</dbReference>
<reference evidence="11 12" key="1">
    <citation type="submission" date="2020-08" db="EMBL/GenBank/DDBJ databases">
        <title>Genomic Encyclopedia of Type Strains, Phase III (KMG-III): the genomes of soil and plant-associated and newly described type strains.</title>
        <authorList>
            <person name="Whitman W."/>
        </authorList>
    </citation>
    <scope>NUCLEOTIDE SEQUENCE [LARGE SCALE GENOMIC DNA]</scope>
    <source>
        <strain evidence="11 12">CECT 8803</strain>
    </source>
</reference>
<comment type="caution">
    <text evidence="11">The sequence shown here is derived from an EMBL/GenBank/DDBJ whole genome shotgun (WGS) entry which is preliminary data.</text>
</comment>
<dbReference type="PANTHER" id="PTHR43434">
    <property type="entry name" value="PHOSPHOGLYCOLATE PHOSPHATASE"/>
    <property type="match status" value="1"/>
</dbReference>
<dbReference type="EC" id="3.1.3.18" evidence="5 10"/>
<feature type="active site" description="Nucleophile" evidence="10">
    <location>
        <position position="9"/>
    </location>
</feature>
<dbReference type="UniPathway" id="UPA00865">
    <property type="reaction ID" value="UER00834"/>
</dbReference>
<keyword evidence="6 10" id="KW-0479">Metal-binding</keyword>
<comment type="pathway">
    <text evidence="3 10">Organic acid metabolism; glycolate biosynthesis; glycolate from 2-phosphoglycolate: step 1/1.</text>
</comment>
<dbReference type="NCBIfam" id="TIGR01549">
    <property type="entry name" value="HAD-SF-IA-v1"/>
    <property type="match status" value="1"/>
</dbReference>
<evidence type="ECO:0000256" key="6">
    <source>
        <dbReference type="ARBA" id="ARBA00022723"/>
    </source>
</evidence>
<dbReference type="GO" id="GO:0005975">
    <property type="term" value="P:carbohydrate metabolic process"/>
    <property type="evidence" value="ECO:0007669"/>
    <property type="project" value="InterPro"/>
</dbReference>
<keyword evidence="12" id="KW-1185">Reference proteome</keyword>
<keyword evidence="9 10" id="KW-0119">Carbohydrate metabolism</keyword>
<dbReference type="FunFam" id="3.40.50.1000:FF:000022">
    <property type="entry name" value="Phosphoglycolate phosphatase"/>
    <property type="match status" value="1"/>
</dbReference>
<keyword evidence="7 10" id="KW-0378">Hydrolase</keyword>